<protein>
    <submittedName>
        <fullName evidence="2">Uncharacterized protein</fullName>
    </submittedName>
</protein>
<dbReference type="RefSeq" id="WP_224580565.1">
    <property type="nucleotide sequence ID" value="NZ_CP096251.1"/>
</dbReference>
<evidence type="ECO:0000313" key="2">
    <source>
        <dbReference type="EMBL" id="UPT87210.1"/>
    </source>
</evidence>
<evidence type="ECO:0000313" key="3">
    <source>
        <dbReference type="Proteomes" id="UP000551709"/>
    </source>
</evidence>
<reference evidence="2" key="1">
    <citation type="journal article" date="2017" name="Syst. Appl. Microbiol.">
        <title>Soybeans inoculated with root zone soils of Canadian native legumes harbour diverse and novel Bradyrhizobium spp. that possess agricultural potential.</title>
        <authorList>
            <person name="Bromfield E.S.P."/>
            <person name="Cloutier S."/>
            <person name="Tambong J.T."/>
            <person name="Tran Thi T.V."/>
        </authorList>
    </citation>
    <scope>NUCLEOTIDE SEQUENCE</scope>
    <source>
        <strain evidence="2">1S5</strain>
    </source>
</reference>
<evidence type="ECO:0000256" key="1">
    <source>
        <dbReference type="SAM" id="MobiDB-lite"/>
    </source>
</evidence>
<proteinExistence type="predicted"/>
<dbReference type="AlphaFoldDB" id="A0A8T5V1F8"/>
<accession>A0A8T5V1F8</accession>
<dbReference type="EMBL" id="CP096255">
    <property type="protein sequence ID" value="UPT87210.1"/>
    <property type="molecule type" value="Genomic_DNA"/>
</dbReference>
<sequence>MIIGSVLQKAAFWEKHATSDLSDRQQRMLNRLLDGLPGKAHFVEVGKIAKLSQPTATRDINDLIKRHSKDAAGGRSTSYSLGLSDADQTDQPT</sequence>
<name>A0A8T5V1F8_9BRAD</name>
<feature type="region of interest" description="Disordered" evidence="1">
    <location>
        <begin position="67"/>
        <end position="93"/>
    </location>
</feature>
<reference evidence="2" key="2">
    <citation type="submission" date="2022-04" db="EMBL/GenBank/DDBJ databases">
        <authorList>
            <person name="Bromfield E.S.P."/>
            <person name="Cloutier S."/>
        </authorList>
    </citation>
    <scope>NUCLEOTIDE SEQUENCE</scope>
    <source>
        <strain evidence="2">1S5</strain>
    </source>
</reference>
<dbReference type="Proteomes" id="UP000551709">
    <property type="component" value="Chromosome"/>
</dbReference>
<gene>
    <name evidence="2" type="ORF">HAP41_0000044880</name>
</gene>
<organism evidence="2 3">
    <name type="scientific">Bradyrhizobium barranii subsp. apii</name>
    <dbReference type="NCBI Taxonomy" id="2819348"/>
    <lineage>
        <taxon>Bacteria</taxon>
        <taxon>Pseudomonadati</taxon>
        <taxon>Pseudomonadota</taxon>
        <taxon>Alphaproteobacteria</taxon>
        <taxon>Hyphomicrobiales</taxon>
        <taxon>Nitrobacteraceae</taxon>
        <taxon>Bradyrhizobium</taxon>
        <taxon>Bradyrhizobium barranii</taxon>
    </lineage>
</organism>